<protein>
    <submittedName>
        <fullName evidence="9">Uncharacterized protein</fullName>
    </submittedName>
</protein>
<feature type="region of interest" description="Disordered" evidence="6">
    <location>
        <begin position="193"/>
        <end position="212"/>
    </location>
</feature>
<comment type="subcellular location">
    <subcellularLocation>
        <location evidence="1">Cell membrane</location>
    </subcellularLocation>
</comment>
<reference evidence="9 10" key="1">
    <citation type="submission" date="2017-03" db="EMBL/GenBank/DDBJ databases">
        <title>Paenibacillus larvae genome sequencing.</title>
        <authorList>
            <person name="Dingman D.W."/>
        </authorList>
    </citation>
    <scope>NUCLEOTIDE SEQUENCE [LARGE SCALE GENOMIC DNA]</scope>
    <source>
        <strain evidence="9 10">SAG 10367</strain>
    </source>
</reference>
<dbReference type="AlphaFoldDB" id="A0A1V0UZG0"/>
<evidence type="ECO:0000256" key="4">
    <source>
        <dbReference type="ARBA" id="ARBA00022989"/>
    </source>
</evidence>
<gene>
    <name evidence="9" type="ORF">B7C51_21880</name>
</gene>
<dbReference type="Pfam" id="PF04347">
    <property type="entry name" value="FliO"/>
    <property type="match status" value="1"/>
</dbReference>
<keyword evidence="2" id="KW-1003">Cell membrane</keyword>
<name>A0A1V0UZG0_9BACL</name>
<dbReference type="EMBL" id="CP020557">
    <property type="protein sequence ID" value="ARF70615.1"/>
    <property type="molecule type" value="Genomic_DNA"/>
</dbReference>
<accession>A0A1V0UZG0</accession>
<keyword evidence="4 7" id="KW-1133">Transmembrane helix</keyword>
<sequence length="212" mass="23693">MKKHIKRLLLAAAFLWTQLAWVAPVCYGEPASGSSLPNQTETMPGGGGETGDTFMMMFKVIFFLLIIIGLFFAIMKVLAKKNNLLFHKAIRSLGGVPLGQNKSIQIVEIGQSLYIVGVGDNIQLLEKVDNPDQVALITAQLTGPGTSVEGFPSVLQWLKGRKSGKVVEEEELTGTSFQEVFEDKMKHVTERKRKMKQWMQDEKQTDRLNEHE</sequence>
<evidence type="ECO:0000256" key="2">
    <source>
        <dbReference type="ARBA" id="ARBA00022475"/>
    </source>
</evidence>
<proteinExistence type="predicted"/>
<evidence type="ECO:0000256" key="6">
    <source>
        <dbReference type="SAM" id="MobiDB-lite"/>
    </source>
</evidence>
<feature type="chain" id="PRO_5010718487" evidence="8">
    <location>
        <begin position="23"/>
        <end position="212"/>
    </location>
</feature>
<evidence type="ECO:0000313" key="9">
    <source>
        <dbReference type="EMBL" id="ARF70615.1"/>
    </source>
</evidence>
<evidence type="ECO:0000256" key="5">
    <source>
        <dbReference type="ARBA" id="ARBA00023136"/>
    </source>
</evidence>
<feature type="signal peptide" evidence="8">
    <location>
        <begin position="1"/>
        <end position="22"/>
    </location>
</feature>
<evidence type="ECO:0000256" key="3">
    <source>
        <dbReference type="ARBA" id="ARBA00022692"/>
    </source>
</evidence>
<feature type="transmembrane region" description="Helical" evidence="7">
    <location>
        <begin position="60"/>
        <end position="79"/>
    </location>
</feature>
<dbReference type="GO" id="GO:0044781">
    <property type="term" value="P:bacterial-type flagellum organization"/>
    <property type="evidence" value="ECO:0007669"/>
    <property type="project" value="InterPro"/>
</dbReference>
<keyword evidence="3 7" id="KW-0812">Transmembrane</keyword>
<evidence type="ECO:0000256" key="7">
    <source>
        <dbReference type="SAM" id="Phobius"/>
    </source>
</evidence>
<evidence type="ECO:0000256" key="1">
    <source>
        <dbReference type="ARBA" id="ARBA00004236"/>
    </source>
</evidence>
<keyword evidence="5 7" id="KW-0472">Membrane</keyword>
<dbReference type="InterPro" id="IPR022781">
    <property type="entry name" value="Flagellar_biosynth_FliO"/>
</dbReference>
<feature type="compositionally biased region" description="Basic and acidic residues" evidence="6">
    <location>
        <begin position="199"/>
        <end position="212"/>
    </location>
</feature>
<evidence type="ECO:0000313" key="10">
    <source>
        <dbReference type="Proteomes" id="UP000192727"/>
    </source>
</evidence>
<dbReference type="GO" id="GO:0016020">
    <property type="term" value="C:membrane"/>
    <property type="evidence" value="ECO:0007669"/>
    <property type="project" value="InterPro"/>
</dbReference>
<organism evidence="9 10">
    <name type="scientific">Paenibacillus larvae subsp. pulvifaciens</name>
    <dbReference type="NCBI Taxonomy" id="1477"/>
    <lineage>
        <taxon>Bacteria</taxon>
        <taxon>Bacillati</taxon>
        <taxon>Bacillota</taxon>
        <taxon>Bacilli</taxon>
        <taxon>Bacillales</taxon>
        <taxon>Paenibacillaceae</taxon>
        <taxon>Paenibacillus</taxon>
    </lineage>
</organism>
<dbReference type="Proteomes" id="UP000192727">
    <property type="component" value="Chromosome"/>
</dbReference>
<keyword evidence="8" id="KW-0732">Signal</keyword>
<evidence type="ECO:0000256" key="8">
    <source>
        <dbReference type="SAM" id="SignalP"/>
    </source>
</evidence>